<evidence type="ECO:0000256" key="5">
    <source>
        <dbReference type="PIRSR" id="PIRSR600183-50"/>
    </source>
</evidence>
<dbReference type="InterPro" id="IPR029066">
    <property type="entry name" value="PLP-binding_barrel"/>
</dbReference>
<evidence type="ECO:0000256" key="6">
    <source>
        <dbReference type="RuleBase" id="RU003737"/>
    </source>
</evidence>
<dbReference type="PANTHER" id="PTHR43727">
    <property type="entry name" value="DIAMINOPIMELATE DECARBOXYLASE"/>
    <property type="match status" value="1"/>
</dbReference>
<dbReference type="SUPFAM" id="SSF50621">
    <property type="entry name" value="Alanine racemase C-terminal domain-like"/>
    <property type="match status" value="1"/>
</dbReference>
<organism evidence="9">
    <name type="scientific">Strombidinopsis acuminata</name>
    <dbReference type="NCBI Taxonomy" id="141414"/>
    <lineage>
        <taxon>Eukaryota</taxon>
        <taxon>Sar</taxon>
        <taxon>Alveolata</taxon>
        <taxon>Ciliophora</taxon>
        <taxon>Intramacronucleata</taxon>
        <taxon>Spirotrichea</taxon>
        <taxon>Choreotrichia</taxon>
        <taxon>Choreotrichida</taxon>
        <taxon>Strombidinopsidae</taxon>
        <taxon>Strombidinopsis</taxon>
    </lineage>
</organism>
<dbReference type="SUPFAM" id="SSF51419">
    <property type="entry name" value="PLP-binding barrel"/>
    <property type="match status" value="1"/>
</dbReference>
<keyword evidence="2" id="KW-0210">Decarboxylase</keyword>
<keyword evidence="4" id="KW-0456">Lyase</keyword>
<dbReference type="InterPro" id="IPR002986">
    <property type="entry name" value="DAP_deCOOHase_LysA"/>
</dbReference>
<feature type="modified residue" description="N6-(pyridoxal phosphate)lysine" evidence="5">
    <location>
        <position position="61"/>
    </location>
</feature>
<reference evidence="9" key="1">
    <citation type="submission" date="2021-01" db="EMBL/GenBank/DDBJ databases">
        <authorList>
            <person name="Corre E."/>
            <person name="Pelletier E."/>
            <person name="Niang G."/>
            <person name="Scheremetjew M."/>
            <person name="Finn R."/>
            <person name="Kale V."/>
            <person name="Holt S."/>
            <person name="Cochrane G."/>
            <person name="Meng A."/>
            <person name="Brown T."/>
            <person name="Cohen L."/>
        </authorList>
    </citation>
    <scope>NUCLEOTIDE SEQUENCE</scope>
    <source>
        <strain evidence="9">SPMC142</strain>
    </source>
</reference>
<evidence type="ECO:0000313" key="9">
    <source>
        <dbReference type="EMBL" id="CAE0596189.1"/>
    </source>
</evidence>
<evidence type="ECO:0000259" key="8">
    <source>
        <dbReference type="Pfam" id="PF02784"/>
    </source>
</evidence>
<dbReference type="GO" id="GO:0009089">
    <property type="term" value="P:lysine biosynthetic process via diaminopimelate"/>
    <property type="evidence" value="ECO:0007669"/>
    <property type="project" value="InterPro"/>
</dbReference>
<evidence type="ECO:0000256" key="1">
    <source>
        <dbReference type="ARBA" id="ARBA00001933"/>
    </source>
</evidence>
<dbReference type="AlphaFoldDB" id="A0A7S3X5Q6"/>
<sequence>MVATTGAEEGLRFLTEQDAIAVKNEFGTPAYVYSEAALKEQAMTALAFPNAYGLTVRFAMKACPNAAILQTFDRMGLHIDASSGYEVHRAVAAGVDPSRISLSSQETPHDLSELLALGIKFNACSLKQLRAFGEIKRGDRTDQLGVRFNPGLGSGGTGKTNVGGPSSSFGIWHELMPEVKAIIAEYDLEPARIHTHIGSGSDPAVWQRVSGLSLRLCEQIPSVKIMNLGGGYKVGRMASEKSTELSVVGLPVKEAFEEFAARTGRELALEIEPGTFLVANSGSLVTTVQDIATTGVEGHAFLKLDAGMTEVLRPSLYGAQHPIVLVKHPERVAGSVVPGGDYVVVGHCCESGDLLTPAPDSPETLSRRQLAADAAIGDVIVIEGAGAYCSSMSTKNYNSFPECAELMLDVKGGLNLIRKRQPVEDIWANEVPFTPSK</sequence>
<feature type="domain" description="Orn/DAP/Arg decarboxylase 2 C-terminal" evidence="7">
    <location>
        <begin position="31"/>
        <end position="386"/>
    </location>
</feature>
<dbReference type="Gene3D" id="2.40.37.10">
    <property type="entry name" value="Lyase, Ornithine Decarboxylase, Chain A, domain 1"/>
    <property type="match status" value="1"/>
</dbReference>
<dbReference type="GO" id="GO:0008836">
    <property type="term" value="F:diaminopimelate decarboxylase activity"/>
    <property type="evidence" value="ECO:0007669"/>
    <property type="project" value="InterPro"/>
</dbReference>
<dbReference type="PANTHER" id="PTHR43727:SF2">
    <property type="entry name" value="GROUP IV DECARBOXYLASE"/>
    <property type="match status" value="1"/>
</dbReference>
<accession>A0A7S3X5Q6</accession>
<comment type="cofactor">
    <cofactor evidence="1 5">
        <name>pyridoxal 5'-phosphate</name>
        <dbReference type="ChEBI" id="CHEBI:597326"/>
    </cofactor>
</comment>
<gene>
    <name evidence="9" type="ORF">SACU0126_LOCUS31216</name>
</gene>
<dbReference type="Gene3D" id="3.20.20.10">
    <property type="entry name" value="Alanine racemase"/>
    <property type="match status" value="1"/>
</dbReference>
<protein>
    <recommendedName>
        <fullName evidence="10">Diaminopimelate decarboxylase</fullName>
    </recommendedName>
</protein>
<dbReference type="CDD" id="cd06828">
    <property type="entry name" value="PLPDE_III_DapDC"/>
    <property type="match status" value="1"/>
</dbReference>
<dbReference type="EMBL" id="HBIQ01097917">
    <property type="protein sequence ID" value="CAE0596189.1"/>
    <property type="molecule type" value="Transcribed_RNA"/>
</dbReference>
<feature type="active site" description="Proton donor" evidence="5">
    <location>
        <position position="349"/>
    </location>
</feature>
<dbReference type="InterPro" id="IPR022643">
    <property type="entry name" value="De-COase2_C"/>
</dbReference>
<dbReference type="PRINTS" id="PR01179">
    <property type="entry name" value="ODADCRBXLASE"/>
</dbReference>
<dbReference type="Pfam" id="PF00278">
    <property type="entry name" value="Orn_DAP_Arg_deC"/>
    <property type="match status" value="1"/>
</dbReference>
<evidence type="ECO:0000256" key="2">
    <source>
        <dbReference type="ARBA" id="ARBA00022793"/>
    </source>
</evidence>
<evidence type="ECO:0000259" key="7">
    <source>
        <dbReference type="Pfam" id="PF00278"/>
    </source>
</evidence>
<evidence type="ECO:0000256" key="4">
    <source>
        <dbReference type="ARBA" id="ARBA00023239"/>
    </source>
</evidence>
<name>A0A7S3X5Q6_9SPIT</name>
<dbReference type="InterPro" id="IPR022644">
    <property type="entry name" value="De-COase2_N"/>
</dbReference>
<proteinExistence type="inferred from homology"/>
<dbReference type="PRINTS" id="PR01181">
    <property type="entry name" value="DAPDCRBXLASE"/>
</dbReference>
<dbReference type="Pfam" id="PF02784">
    <property type="entry name" value="Orn_Arg_deC_N"/>
    <property type="match status" value="1"/>
</dbReference>
<evidence type="ECO:0000256" key="3">
    <source>
        <dbReference type="ARBA" id="ARBA00022898"/>
    </source>
</evidence>
<comment type="similarity">
    <text evidence="6">Belongs to the Orn/Lys/Arg decarboxylase class-II family.</text>
</comment>
<dbReference type="InterPro" id="IPR000183">
    <property type="entry name" value="Orn/DAP/Arg_de-COase"/>
</dbReference>
<dbReference type="InterPro" id="IPR009006">
    <property type="entry name" value="Ala_racemase/Decarboxylase_C"/>
</dbReference>
<feature type="domain" description="Orn/DAP/Arg decarboxylase 2 N-terminal" evidence="8">
    <location>
        <begin position="53"/>
        <end position="279"/>
    </location>
</feature>
<keyword evidence="3 5" id="KW-0663">Pyridoxal phosphate</keyword>
<evidence type="ECO:0008006" key="10">
    <source>
        <dbReference type="Google" id="ProtNLM"/>
    </source>
</evidence>